<dbReference type="Gene3D" id="2.40.50.100">
    <property type="match status" value="1"/>
</dbReference>
<protein>
    <submittedName>
        <fullName evidence="3">Multidrug resistance efflux pump</fullName>
    </submittedName>
</protein>
<evidence type="ECO:0000313" key="3">
    <source>
        <dbReference type="EMBL" id="MDR7154420.1"/>
    </source>
</evidence>
<dbReference type="PANTHER" id="PTHR30386">
    <property type="entry name" value="MEMBRANE FUSION SUBUNIT OF EMRAB-TOLC MULTIDRUG EFFLUX PUMP"/>
    <property type="match status" value="1"/>
</dbReference>
<comment type="caution">
    <text evidence="3">The sequence shown here is derived from an EMBL/GenBank/DDBJ whole genome shotgun (WGS) entry which is preliminary data.</text>
</comment>
<keyword evidence="2" id="KW-1133">Transmembrane helix</keyword>
<dbReference type="EMBL" id="JAVDWV010000005">
    <property type="protein sequence ID" value="MDR7154420.1"/>
    <property type="molecule type" value="Genomic_DNA"/>
</dbReference>
<name>A0ABU1WYN4_SPHXE</name>
<reference evidence="3 4" key="1">
    <citation type="submission" date="2023-07" db="EMBL/GenBank/DDBJ databases">
        <title>Sorghum-associated microbial communities from plants grown in Nebraska, USA.</title>
        <authorList>
            <person name="Schachtman D."/>
        </authorList>
    </citation>
    <scope>NUCLEOTIDE SEQUENCE [LARGE SCALE GENOMIC DNA]</scope>
    <source>
        <strain evidence="3 4">4256</strain>
    </source>
</reference>
<feature type="region of interest" description="Disordered" evidence="1">
    <location>
        <begin position="335"/>
        <end position="354"/>
    </location>
</feature>
<dbReference type="SUPFAM" id="SSF111369">
    <property type="entry name" value="HlyD-like secretion proteins"/>
    <property type="match status" value="1"/>
</dbReference>
<organism evidence="3 4">
    <name type="scientific">Sphingobium xenophagum</name>
    <dbReference type="NCBI Taxonomy" id="121428"/>
    <lineage>
        <taxon>Bacteria</taxon>
        <taxon>Pseudomonadati</taxon>
        <taxon>Pseudomonadota</taxon>
        <taxon>Alphaproteobacteria</taxon>
        <taxon>Sphingomonadales</taxon>
        <taxon>Sphingomonadaceae</taxon>
        <taxon>Sphingobium</taxon>
    </lineage>
</organism>
<gene>
    <name evidence="3" type="ORF">J2W40_001232</name>
</gene>
<dbReference type="RefSeq" id="WP_310222708.1">
    <property type="nucleotide sequence ID" value="NZ_JAVDWV010000005.1"/>
</dbReference>
<feature type="compositionally biased region" description="Polar residues" evidence="1">
    <location>
        <begin position="342"/>
        <end position="354"/>
    </location>
</feature>
<keyword evidence="2" id="KW-0812">Transmembrane</keyword>
<keyword evidence="2" id="KW-0472">Membrane</keyword>
<dbReference type="PANTHER" id="PTHR30386:SF27">
    <property type="entry name" value="MEMBRANE FUSION PROTEIN (MFP) FAMILY PROTEIN"/>
    <property type="match status" value="1"/>
</dbReference>
<dbReference type="InterPro" id="IPR050739">
    <property type="entry name" value="MFP"/>
</dbReference>
<dbReference type="Gene3D" id="1.10.287.470">
    <property type="entry name" value="Helix hairpin bin"/>
    <property type="match status" value="1"/>
</dbReference>
<proteinExistence type="predicted"/>
<evidence type="ECO:0000313" key="4">
    <source>
        <dbReference type="Proteomes" id="UP001267638"/>
    </source>
</evidence>
<sequence>MPFRANHLSHFKTLASIRTPRVTRVLAWMLMATIVGCILFMMFVPWVQTAPGTGAVIALDPRDRVQNITALVPGRIEQWYVTDGSLVKRGDPIARISDNDPNLLDRLRAERAQADVEIVAAQQAMRVAQLDVSRMETLYREGLAPRRDYELAQIKVSDYAAKVAQAKAERTRVDVSLNRQSVQMIRAPRDGRVLRIQGGDNATMVSPGDIVATFAPEESQRVVELYVDGRDVPLIHPGRRVRLEFEGWPAIQFSGWPSVAQGMFDGKVRAIDVSASANGLFRILVEPAADRPPWPQEPYVRLGAKVRGWVLMDTVSVGFELWRQLNDFPLQFQRPGNVPDASATNPTDSNADAK</sequence>
<evidence type="ECO:0000256" key="1">
    <source>
        <dbReference type="SAM" id="MobiDB-lite"/>
    </source>
</evidence>
<accession>A0ABU1WYN4</accession>
<keyword evidence="4" id="KW-1185">Reference proteome</keyword>
<evidence type="ECO:0000256" key="2">
    <source>
        <dbReference type="SAM" id="Phobius"/>
    </source>
</evidence>
<feature type="transmembrane region" description="Helical" evidence="2">
    <location>
        <begin position="25"/>
        <end position="47"/>
    </location>
</feature>
<dbReference type="Proteomes" id="UP001267638">
    <property type="component" value="Unassembled WGS sequence"/>
</dbReference>